<reference evidence="1 2" key="1">
    <citation type="submission" date="2017-06" db="EMBL/GenBank/DDBJ databases">
        <authorList>
            <person name="Kim H.J."/>
            <person name="Triplett B.A."/>
        </authorList>
    </citation>
    <scope>NUCLEOTIDE SEQUENCE [LARGE SCALE GENOMIC DNA]</scope>
</reference>
<dbReference type="GeneID" id="54981437"/>
<dbReference type="EMBL" id="MF351863">
    <property type="protein sequence ID" value="ASR76152.1"/>
    <property type="molecule type" value="Genomic_DNA"/>
</dbReference>
<dbReference type="Proteomes" id="UP000221247">
    <property type="component" value="Segment"/>
</dbReference>
<name>A0A222YWR1_9CAUD</name>
<dbReference type="KEGG" id="vg:54981437"/>
<evidence type="ECO:0008006" key="3">
    <source>
        <dbReference type="Google" id="ProtNLM"/>
    </source>
</evidence>
<proteinExistence type="predicted"/>
<evidence type="ECO:0000313" key="2">
    <source>
        <dbReference type="Proteomes" id="UP000221247"/>
    </source>
</evidence>
<organism evidence="1 2">
    <name type="scientific">Synechococcus phage Bellamy</name>
    <dbReference type="NCBI Taxonomy" id="2023996"/>
    <lineage>
        <taxon>Viruses</taxon>
        <taxon>Duplodnaviria</taxon>
        <taxon>Heunggongvirae</taxon>
        <taxon>Uroviricota</taxon>
        <taxon>Caudoviricetes</taxon>
        <taxon>Pantevenvirales</taxon>
        <taxon>Kyanoviridae</taxon>
        <taxon>Bellamyvirus</taxon>
        <taxon>Bellamyvirus bellamy</taxon>
    </lineage>
</organism>
<sequence length="224" mass="25989">MPCLIANLPSYEVWVRKEYLTDHQSGHGEYVKGVWVSVKSIPGRAFYFETYLPEYAAMYDKLPISAFVSSPEKPSPDMELHNLQFWNCMDYGVTVVQKQFVGSMHYECFTRDYGPQTGTYICTIDNYHQDPDAIDYATSENPSEHKSHNLIELDNGQFALYPNNRTRIFDNSLTPETPKTPDFKVSTVYYQVENGHDRDGLGNDENYFWKTAKERKNTENLPEF</sequence>
<evidence type="ECO:0000313" key="1">
    <source>
        <dbReference type="EMBL" id="ASR76152.1"/>
    </source>
</evidence>
<dbReference type="RefSeq" id="YP_009791264.1">
    <property type="nucleotide sequence ID" value="NC_047838.1"/>
</dbReference>
<gene>
    <name evidence="1" type="primary">107</name>
    <name evidence="1" type="ORF">PBI_BELLAMY_107</name>
</gene>
<keyword evidence="2" id="KW-1185">Reference proteome</keyword>
<accession>A0A222YWR1</accession>
<protein>
    <recommendedName>
        <fullName evidence="3">Phosphoribosylaminoimidazole synthetase</fullName>
    </recommendedName>
</protein>